<dbReference type="EMBL" id="VXIT01000012">
    <property type="protein sequence ID" value="KAA6408991.1"/>
    <property type="molecule type" value="Genomic_DNA"/>
</dbReference>
<dbReference type="Proteomes" id="UP000324767">
    <property type="component" value="Unassembled WGS sequence"/>
</dbReference>
<protein>
    <submittedName>
        <fullName evidence="1">Uncharacterized protein</fullName>
    </submittedName>
</protein>
<gene>
    <name evidence="1" type="ORF">FRX48_07335</name>
</gene>
<name>A0A5M8PHX9_9LECA</name>
<reference evidence="1 2" key="1">
    <citation type="submission" date="2019-09" db="EMBL/GenBank/DDBJ databases">
        <title>The hologenome of the rock-dwelling lichen Lasallia pustulata.</title>
        <authorList>
            <person name="Greshake Tzovaras B."/>
            <person name="Segers F."/>
            <person name="Bicker A."/>
            <person name="Dal Grande F."/>
            <person name="Otte J."/>
            <person name="Hankeln T."/>
            <person name="Schmitt I."/>
            <person name="Ebersberger I."/>
        </authorList>
    </citation>
    <scope>NUCLEOTIDE SEQUENCE [LARGE SCALE GENOMIC DNA]</scope>
    <source>
        <strain evidence="1">A1-1</strain>
    </source>
</reference>
<comment type="caution">
    <text evidence="1">The sequence shown here is derived from an EMBL/GenBank/DDBJ whole genome shotgun (WGS) entry which is preliminary data.</text>
</comment>
<organism evidence="1 2">
    <name type="scientific">Lasallia pustulata</name>
    <dbReference type="NCBI Taxonomy" id="136370"/>
    <lineage>
        <taxon>Eukaryota</taxon>
        <taxon>Fungi</taxon>
        <taxon>Dikarya</taxon>
        <taxon>Ascomycota</taxon>
        <taxon>Pezizomycotina</taxon>
        <taxon>Lecanoromycetes</taxon>
        <taxon>OSLEUM clade</taxon>
        <taxon>Umbilicariomycetidae</taxon>
        <taxon>Umbilicariales</taxon>
        <taxon>Umbilicariaceae</taxon>
        <taxon>Lasallia</taxon>
    </lineage>
</organism>
<proteinExistence type="predicted"/>
<dbReference type="AlphaFoldDB" id="A0A5M8PHX9"/>
<evidence type="ECO:0000313" key="2">
    <source>
        <dbReference type="Proteomes" id="UP000324767"/>
    </source>
</evidence>
<accession>A0A5M8PHX9</accession>
<evidence type="ECO:0000313" key="1">
    <source>
        <dbReference type="EMBL" id="KAA6408991.1"/>
    </source>
</evidence>
<sequence length="153" mass="16842">MLQQRTALLFATEYDYKMHGIQSWLGVLKKRSTGQPSRDAVADALVSGKSSTEQFTTSREYWGLLGDPDTAKSAMQGLEHLRSLSIFVMVGILRLQGEGHAVRACTATIFEPRYALATVADAQAQVARGLIHSNSQRCGAETHVMRSSRKWAT</sequence>